<evidence type="ECO:0000313" key="1">
    <source>
        <dbReference type="EMBL" id="NPU66634.1"/>
    </source>
</evidence>
<sequence>MTDNFATNGSSDEFIVAGRSASDTSQLTAFEDALKGISGASVVSRGGRPDQPHLVVNLPLQDAEQLKSRFGTALIIERNAKLSPF</sequence>
<accession>A0ABX2CEI4</accession>
<dbReference type="EMBL" id="JABFDN010000004">
    <property type="protein sequence ID" value="NPU66634.1"/>
    <property type="molecule type" value="Genomic_DNA"/>
</dbReference>
<dbReference type="Proteomes" id="UP000886476">
    <property type="component" value="Unassembled WGS sequence"/>
</dbReference>
<protein>
    <submittedName>
        <fullName evidence="1">Uncharacterized protein</fullName>
    </submittedName>
</protein>
<name>A0ABX2CEI4_9BRAD</name>
<comment type="caution">
    <text evidence="1">The sequence shown here is derived from an EMBL/GenBank/DDBJ whole genome shotgun (WGS) entry which is preliminary data.</text>
</comment>
<dbReference type="RefSeq" id="WP_172111689.1">
    <property type="nucleotide sequence ID" value="NZ_JABFDM010000011.1"/>
</dbReference>
<evidence type="ECO:0000313" key="2">
    <source>
        <dbReference type="Proteomes" id="UP000886476"/>
    </source>
</evidence>
<keyword evidence="2" id="KW-1185">Reference proteome</keyword>
<proteinExistence type="predicted"/>
<gene>
    <name evidence="1" type="ORF">HL667_16655</name>
</gene>
<reference evidence="1" key="1">
    <citation type="submission" date="2020-05" db="EMBL/GenBank/DDBJ databases">
        <title>Nod-independent and nitrogen-fixing Bradyrhizobium aeschynomene sp. nov. isolated from nodules of Aeschynomene indica.</title>
        <authorList>
            <person name="Zhang Z."/>
        </authorList>
    </citation>
    <scope>NUCLEOTIDE SEQUENCE</scope>
    <source>
        <strain evidence="1">83012</strain>
    </source>
</reference>
<organism evidence="1 2">
    <name type="scientific">Bradyrhizobium aeschynomenes</name>
    <dbReference type="NCBI Taxonomy" id="2734909"/>
    <lineage>
        <taxon>Bacteria</taxon>
        <taxon>Pseudomonadati</taxon>
        <taxon>Pseudomonadota</taxon>
        <taxon>Alphaproteobacteria</taxon>
        <taxon>Hyphomicrobiales</taxon>
        <taxon>Nitrobacteraceae</taxon>
        <taxon>Bradyrhizobium</taxon>
    </lineage>
</organism>